<sequence>MKTESKNVWRTLLALFIAVVYLAPIYILICVALKSPSDVSSYWKFPAQINWTNFDTAIHEGGILLALSNSTFITVCSVFLIVICGAFAAYPLARRRTRLNKGIKSFILGIMMVPPLSILVSLYSTMVQIHGVNSYWGIIMVLVTFELPLSVYLYSNFISSIPRALDEAASIDGCGPVRTFFVIILPQLKPVTASVVILTGIHCWNDYQFSLYMLQKPSMKSVSLAISSFFSQTTSNLNAATAGALLAILPVILMFLFLQKYFIKGMVDSAVK</sequence>
<organism evidence="9 10">
    <name type="scientific">Caproiciproducens galactitolivorans</name>
    <dbReference type="NCBI Taxonomy" id="642589"/>
    <lineage>
        <taxon>Bacteria</taxon>
        <taxon>Bacillati</taxon>
        <taxon>Bacillota</taxon>
        <taxon>Clostridia</taxon>
        <taxon>Eubacteriales</taxon>
        <taxon>Acutalibacteraceae</taxon>
        <taxon>Caproiciproducens</taxon>
    </lineage>
</organism>
<dbReference type="PROSITE" id="PS50928">
    <property type="entry name" value="ABC_TM1"/>
    <property type="match status" value="1"/>
</dbReference>
<proteinExistence type="inferred from homology"/>
<dbReference type="InterPro" id="IPR035906">
    <property type="entry name" value="MetI-like_sf"/>
</dbReference>
<feature type="domain" description="ABC transmembrane type-1" evidence="8">
    <location>
        <begin position="67"/>
        <end position="258"/>
    </location>
</feature>
<evidence type="ECO:0000313" key="9">
    <source>
        <dbReference type="EMBL" id="MCY1713284.1"/>
    </source>
</evidence>
<feature type="transmembrane region" description="Helical" evidence="7">
    <location>
        <begin position="135"/>
        <end position="154"/>
    </location>
</feature>
<evidence type="ECO:0000256" key="7">
    <source>
        <dbReference type="RuleBase" id="RU363032"/>
    </source>
</evidence>
<reference evidence="9 10" key="1">
    <citation type="submission" date="2022-11" db="EMBL/GenBank/DDBJ databases">
        <authorList>
            <person name="Caiyu Z."/>
        </authorList>
    </citation>
    <scope>NUCLEOTIDE SEQUENCE [LARGE SCALE GENOMIC DNA]</scope>
    <source>
        <strain evidence="9 10">YR-4</strain>
    </source>
</reference>
<feature type="transmembrane region" description="Helical" evidence="7">
    <location>
        <begin position="237"/>
        <end position="258"/>
    </location>
</feature>
<keyword evidence="3" id="KW-1003">Cell membrane</keyword>
<dbReference type="RefSeq" id="WP_268057290.1">
    <property type="nucleotide sequence ID" value="NZ_JAPOHA010000003.1"/>
</dbReference>
<keyword evidence="10" id="KW-1185">Reference proteome</keyword>
<dbReference type="SUPFAM" id="SSF161098">
    <property type="entry name" value="MetI-like"/>
    <property type="match status" value="1"/>
</dbReference>
<comment type="caution">
    <text evidence="9">The sequence shown here is derived from an EMBL/GenBank/DDBJ whole genome shotgun (WGS) entry which is preliminary data.</text>
</comment>
<evidence type="ECO:0000256" key="6">
    <source>
        <dbReference type="ARBA" id="ARBA00023136"/>
    </source>
</evidence>
<accession>A0ABT4BQW3</accession>
<feature type="transmembrane region" description="Helical" evidence="7">
    <location>
        <begin position="72"/>
        <end position="93"/>
    </location>
</feature>
<evidence type="ECO:0000256" key="5">
    <source>
        <dbReference type="ARBA" id="ARBA00022989"/>
    </source>
</evidence>
<gene>
    <name evidence="9" type="ORF">OUY18_03305</name>
</gene>
<name>A0ABT4BQW3_9FIRM</name>
<evidence type="ECO:0000313" key="10">
    <source>
        <dbReference type="Proteomes" id="UP001082703"/>
    </source>
</evidence>
<feature type="transmembrane region" description="Helical" evidence="7">
    <location>
        <begin position="105"/>
        <end position="123"/>
    </location>
</feature>
<dbReference type="Proteomes" id="UP001082703">
    <property type="component" value="Unassembled WGS sequence"/>
</dbReference>
<keyword evidence="4 7" id="KW-0812">Transmembrane</keyword>
<evidence type="ECO:0000256" key="3">
    <source>
        <dbReference type="ARBA" id="ARBA00022475"/>
    </source>
</evidence>
<comment type="similarity">
    <text evidence="7">Belongs to the binding-protein-dependent transport system permease family.</text>
</comment>
<keyword evidence="2 7" id="KW-0813">Transport</keyword>
<dbReference type="EMBL" id="JAPOHA010000003">
    <property type="protein sequence ID" value="MCY1713284.1"/>
    <property type="molecule type" value="Genomic_DNA"/>
</dbReference>
<evidence type="ECO:0000259" key="8">
    <source>
        <dbReference type="PROSITE" id="PS50928"/>
    </source>
</evidence>
<dbReference type="PANTHER" id="PTHR43744">
    <property type="entry name" value="ABC TRANSPORTER PERMEASE PROTEIN MG189-RELATED-RELATED"/>
    <property type="match status" value="1"/>
</dbReference>
<evidence type="ECO:0000256" key="2">
    <source>
        <dbReference type="ARBA" id="ARBA00022448"/>
    </source>
</evidence>
<keyword evidence="6 7" id="KW-0472">Membrane</keyword>
<evidence type="ECO:0000256" key="4">
    <source>
        <dbReference type="ARBA" id="ARBA00022692"/>
    </source>
</evidence>
<dbReference type="PANTHER" id="PTHR43744:SF12">
    <property type="entry name" value="ABC TRANSPORTER PERMEASE PROTEIN MG189-RELATED"/>
    <property type="match status" value="1"/>
</dbReference>
<dbReference type="Pfam" id="PF00528">
    <property type="entry name" value="BPD_transp_1"/>
    <property type="match status" value="1"/>
</dbReference>
<dbReference type="CDD" id="cd06261">
    <property type="entry name" value="TM_PBP2"/>
    <property type="match status" value="1"/>
</dbReference>
<dbReference type="Gene3D" id="1.10.3720.10">
    <property type="entry name" value="MetI-like"/>
    <property type="match status" value="1"/>
</dbReference>
<protein>
    <submittedName>
        <fullName evidence="9">Carbohydrate ABC transporter permease</fullName>
    </submittedName>
</protein>
<dbReference type="InterPro" id="IPR000515">
    <property type="entry name" value="MetI-like"/>
</dbReference>
<keyword evidence="5 7" id="KW-1133">Transmembrane helix</keyword>
<feature type="transmembrane region" description="Helical" evidence="7">
    <location>
        <begin position="12"/>
        <end position="34"/>
    </location>
</feature>
<comment type="subcellular location">
    <subcellularLocation>
        <location evidence="1 7">Cell membrane</location>
        <topology evidence="1 7">Multi-pass membrane protein</topology>
    </subcellularLocation>
</comment>
<evidence type="ECO:0000256" key="1">
    <source>
        <dbReference type="ARBA" id="ARBA00004651"/>
    </source>
</evidence>